<evidence type="ECO:0000256" key="2">
    <source>
        <dbReference type="ARBA" id="ARBA00022737"/>
    </source>
</evidence>
<feature type="domain" description="AAA+ ATPase" evidence="4">
    <location>
        <begin position="44"/>
        <end position="178"/>
    </location>
</feature>
<dbReference type="Gene3D" id="3.40.50.300">
    <property type="entry name" value="P-loop containing nucleotide triphosphate hydrolases"/>
    <property type="match status" value="1"/>
</dbReference>
<evidence type="ECO:0000256" key="1">
    <source>
        <dbReference type="ARBA" id="ARBA00022614"/>
    </source>
</evidence>
<proteinExistence type="predicted"/>
<keyword evidence="3" id="KW-0520">NAD</keyword>
<dbReference type="PANTHER" id="PTHR11017">
    <property type="entry name" value="LEUCINE-RICH REPEAT-CONTAINING PROTEIN"/>
    <property type="match status" value="1"/>
</dbReference>
<dbReference type="PRINTS" id="PR00364">
    <property type="entry name" value="DISEASERSIST"/>
</dbReference>
<dbReference type="InterPro" id="IPR011713">
    <property type="entry name" value="Leu-rich_rpt_3"/>
</dbReference>
<dbReference type="PANTHER" id="PTHR11017:SF520">
    <property type="entry name" value="ADP-RIBOSYL CYCLASE_CYCLIC ADP-RIBOSE HYDROLASE"/>
    <property type="match status" value="1"/>
</dbReference>
<dbReference type="InterPro" id="IPR032675">
    <property type="entry name" value="LRR_dom_sf"/>
</dbReference>
<dbReference type="InterPro" id="IPR002182">
    <property type="entry name" value="NB-ARC"/>
</dbReference>
<protein>
    <recommendedName>
        <fullName evidence="4">AAA+ ATPase domain-containing protein</fullName>
    </recommendedName>
</protein>
<dbReference type="InterPro" id="IPR003593">
    <property type="entry name" value="AAA+_ATPase"/>
</dbReference>
<dbReference type="Proteomes" id="UP000824890">
    <property type="component" value="Unassembled WGS sequence"/>
</dbReference>
<dbReference type="SUPFAM" id="SSF52058">
    <property type="entry name" value="L domain-like"/>
    <property type="match status" value="1"/>
</dbReference>
<evidence type="ECO:0000256" key="3">
    <source>
        <dbReference type="ARBA" id="ARBA00023027"/>
    </source>
</evidence>
<evidence type="ECO:0000259" key="4">
    <source>
        <dbReference type="SMART" id="SM00382"/>
    </source>
</evidence>
<dbReference type="InterPro" id="IPR044974">
    <property type="entry name" value="Disease_R_plants"/>
</dbReference>
<keyword evidence="1" id="KW-0433">Leucine-rich repeat</keyword>
<dbReference type="Pfam" id="PF07725">
    <property type="entry name" value="LRR_3"/>
    <property type="match status" value="1"/>
</dbReference>
<dbReference type="Pfam" id="PF00931">
    <property type="entry name" value="NB-ARC"/>
    <property type="match status" value="1"/>
</dbReference>
<evidence type="ECO:0000313" key="5">
    <source>
        <dbReference type="EMBL" id="KAH0896662.1"/>
    </source>
</evidence>
<dbReference type="InterPro" id="IPR027417">
    <property type="entry name" value="P-loop_NTPase"/>
</dbReference>
<gene>
    <name evidence="5" type="ORF">HID58_046230</name>
</gene>
<organism evidence="5 6">
    <name type="scientific">Brassica napus</name>
    <name type="common">Rape</name>
    <dbReference type="NCBI Taxonomy" id="3708"/>
    <lineage>
        <taxon>Eukaryota</taxon>
        <taxon>Viridiplantae</taxon>
        <taxon>Streptophyta</taxon>
        <taxon>Embryophyta</taxon>
        <taxon>Tracheophyta</taxon>
        <taxon>Spermatophyta</taxon>
        <taxon>Magnoliopsida</taxon>
        <taxon>eudicotyledons</taxon>
        <taxon>Gunneridae</taxon>
        <taxon>Pentapetalae</taxon>
        <taxon>rosids</taxon>
        <taxon>malvids</taxon>
        <taxon>Brassicales</taxon>
        <taxon>Brassicaceae</taxon>
        <taxon>Brassiceae</taxon>
        <taxon>Brassica</taxon>
    </lineage>
</organism>
<dbReference type="EMBL" id="JAGKQM010000012">
    <property type="protein sequence ID" value="KAH0896662.1"/>
    <property type="molecule type" value="Genomic_DNA"/>
</dbReference>
<evidence type="ECO:0000313" key="6">
    <source>
        <dbReference type="Proteomes" id="UP000824890"/>
    </source>
</evidence>
<reference evidence="5 6" key="1">
    <citation type="submission" date="2021-05" db="EMBL/GenBank/DDBJ databases">
        <title>Genome Assembly of Synthetic Allotetraploid Brassica napus Reveals Homoeologous Exchanges between Subgenomes.</title>
        <authorList>
            <person name="Davis J.T."/>
        </authorList>
    </citation>
    <scope>NUCLEOTIDE SEQUENCE [LARGE SCALE GENOMIC DNA]</scope>
    <source>
        <strain evidence="6">cv. Da-Ae</strain>
        <tissue evidence="5">Seedling</tissue>
    </source>
</reference>
<sequence>MIEEIANDVVCKLNLTPSRDCKDYAGLEDHIAKLSLLLHLESEEVRIVGIWGTSGIGKTTIARVLYNRLSRHFQGSIFIDKAFISKSMKYYSTSNADDYNMKLHLQENFLSKILGTKDIQIDHLGVVEDRLKSKKVLIFIDDLDDQVVLDTLVGQNHWFGYGSRIIVITKDKHFLRAHGIVNVYEVCLPSKELALEILCRFAFKKSYPPEGLMELASEEIGGKHDFFFFFRLLRFFFFSCDSSSPSSIFLLLLRFFFTFLRFFFALLRFFFVVSDFVISRVGVRDPVPINVGPPLVEMHHLLQEMGKLIVRTQSVEPGEREILMVSKDIFAMYLTTTPQKKEVRWNSPNGFDYLPPKLRLLRLDGYLVKHMPSNFCPENLVKLQMQESRLEKLWDGVYSLVGPKNLDMWGSEKVKEIPDLSMATNETLNLGFCLSLVELPLISFPDISANILEVDLDGTTIKDFPSNLCLEKFVHLSMCRMKSEQLWKRVRPHTQLVNMLSPSLTMLCLSNIPSLVELPSSILYLNKLTHLRITQCINIETIPTGINLLHLYCLDLSGSLRLASFPDISTNISHLFLCETAIEEVPWWIEKFSHLCCLCMNGCNHLRSVSLTISKLRYLEIIDFSYCRSLVRPSWNDCPSVVATTRHNIHPKLLEEASTSLPDDFV</sequence>
<comment type="caution">
    <text evidence="5">The sequence shown here is derived from an EMBL/GenBank/DDBJ whole genome shotgun (WGS) entry which is preliminary data.</text>
</comment>
<keyword evidence="2" id="KW-0677">Repeat</keyword>
<dbReference type="Gene3D" id="3.80.10.10">
    <property type="entry name" value="Ribonuclease Inhibitor"/>
    <property type="match status" value="2"/>
</dbReference>
<dbReference type="SUPFAM" id="SSF52540">
    <property type="entry name" value="P-loop containing nucleoside triphosphate hydrolases"/>
    <property type="match status" value="1"/>
</dbReference>
<name>A0ABQ8AWF5_BRANA</name>
<keyword evidence="6" id="KW-1185">Reference proteome</keyword>
<accession>A0ABQ8AWF5</accession>
<dbReference type="SMART" id="SM00382">
    <property type="entry name" value="AAA"/>
    <property type="match status" value="1"/>
</dbReference>